<evidence type="ECO:0000313" key="2">
    <source>
        <dbReference type="Proteomes" id="UP000249499"/>
    </source>
</evidence>
<proteinExistence type="predicted"/>
<organism evidence="1 2">
    <name type="scientific">Rhizobium tumorigenes</name>
    <dbReference type="NCBI Taxonomy" id="2041385"/>
    <lineage>
        <taxon>Bacteria</taxon>
        <taxon>Pseudomonadati</taxon>
        <taxon>Pseudomonadota</taxon>
        <taxon>Alphaproteobacteria</taxon>
        <taxon>Hyphomicrobiales</taxon>
        <taxon>Rhizobiaceae</taxon>
        <taxon>Rhizobium/Agrobacterium group</taxon>
        <taxon>Rhizobium</taxon>
    </lineage>
</organism>
<evidence type="ECO:0000313" key="1">
    <source>
        <dbReference type="EMBL" id="WFR97152.1"/>
    </source>
</evidence>
<dbReference type="RefSeq" id="WP_133255670.1">
    <property type="nucleotide sequence ID" value="NZ_CP117255.1"/>
</dbReference>
<dbReference type="EMBL" id="CP117255">
    <property type="protein sequence ID" value="WFR97152.1"/>
    <property type="molecule type" value="Genomic_DNA"/>
</dbReference>
<accession>A0AAF1KRW2</accession>
<reference evidence="2" key="2">
    <citation type="journal article" date="2023" name="MicrobiologyOpen">
        <title>Genomics of the tumorigenes clade of the family Rhizobiaceae and description of Rhizobium rhododendri sp. nov.</title>
        <authorList>
            <person name="Kuzmanovic N."/>
            <person name="diCenzo G.C."/>
            <person name="Bunk B."/>
            <person name="Sproeer C."/>
            <person name="Fruehling A."/>
            <person name="Neumann-Schaal M."/>
            <person name="Overmann J."/>
            <person name="Smalla K."/>
        </authorList>
    </citation>
    <scope>NUCLEOTIDE SEQUENCE [LARGE SCALE GENOMIC DNA]</scope>
    <source>
        <strain evidence="2">1078</strain>
    </source>
</reference>
<keyword evidence="2" id="KW-1185">Reference proteome</keyword>
<dbReference type="KEGG" id="rtu:PR017_08645"/>
<reference evidence="1 2" key="1">
    <citation type="journal article" date="2018" name="Sci. Rep.">
        <title>Rhizobium tumorigenes sp. nov., a novel plant tumorigenic bacterium isolated from cane gall tumors on thornless blackberry.</title>
        <authorList>
            <person name="Kuzmanovi N."/>
            <person name="Smalla K."/>
            <person name="Gronow S."/>
            <person name="PuBawska J."/>
        </authorList>
    </citation>
    <scope>NUCLEOTIDE SEQUENCE [LARGE SCALE GENOMIC DNA]</scope>
    <source>
        <strain evidence="1 2">1078</strain>
    </source>
</reference>
<sequence length="88" mass="9975">MRASAATVFGLREKLSKQPERLGYWLQIVQAGGKKGLSRVEKRTKVELLRLRKTFCIPFASSGGRARAVKKIEKKRDSFLINVSITIR</sequence>
<protein>
    <submittedName>
        <fullName evidence="1">Uncharacterized protein</fullName>
    </submittedName>
</protein>
<gene>
    <name evidence="1" type="ORF">PR017_08645</name>
</gene>
<name>A0AAF1KRW2_9HYPH</name>
<dbReference type="Proteomes" id="UP000249499">
    <property type="component" value="Chromosome"/>
</dbReference>
<dbReference type="AlphaFoldDB" id="A0AAF1KRW2"/>